<evidence type="ECO:0000256" key="1">
    <source>
        <dbReference type="SAM" id="MobiDB-lite"/>
    </source>
</evidence>
<comment type="caution">
    <text evidence="2">The sequence shown here is derived from an EMBL/GenBank/DDBJ whole genome shotgun (WGS) entry which is preliminary data.</text>
</comment>
<organism evidence="2 3">
    <name type="scientific">Trichoderma ghanense</name>
    <dbReference type="NCBI Taxonomy" id="65468"/>
    <lineage>
        <taxon>Eukaryota</taxon>
        <taxon>Fungi</taxon>
        <taxon>Dikarya</taxon>
        <taxon>Ascomycota</taxon>
        <taxon>Pezizomycotina</taxon>
        <taxon>Sordariomycetes</taxon>
        <taxon>Hypocreomycetidae</taxon>
        <taxon>Hypocreales</taxon>
        <taxon>Hypocreaceae</taxon>
        <taxon>Trichoderma</taxon>
    </lineage>
</organism>
<proteinExistence type="predicted"/>
<name>A0ABY2GSF7_9HYPO</name>
<protein>
    <submittedName>
        <fullName evidence="2">Uncharacterized protein</fullName>
    </submittedName>
</protein>
<dbReference type="Proteomes" id="UP001642720">
    <property type="component" value="Unassembled WGS sequence"/>
</dbReference>
<sequence>MHSDNLLCVPIPILMARPQPRHPPCNCTPETARREAGQACPDASRCLQMPPDAASPRDAGWSSCPSPRPPQTGDARDSPHRAAIGVLDAALPRPLLNLRPHLLGSQDAVQDWRWHSAEACCGGER</sequence>
<keyword evidence="3" id="KW-1185">Reference proteome</keyword>
<reference evidence="2 3" key="1">
    <citation type="submission" date="2018-01" db="EMBL/GenBank/DDBJ databases">
        <title>Genome characterization of the sugarcane-associated fungus Trichoderma ghanense CCMA-1212 and their application in lignocelulose bioconversion.</title>
        <authorList>
            <person name="Steindorff A.S."/>
            <person name="Mendes T.D."/>
            <person name="Vilela E.S.D."/>
            <person name="Rodrigues D.S."/>
            <person name="Formighieri E.F."/>
            <person name="Melo I.S."/>
            <person name="Favaro L.C.L."/>
        </authorList>
    </citation>
    <scope>NUCLEOTIDE SEQUENCE [LARGE SCALE GENOMIC DNA]</scope>
    <source>
        <strain evidence="2 3">CCMA-1212</strain>
    </source>
</reference>
<dbReference type="RefSeq" id="XP_073554448.1">
    <property type="nucleotide sequence ID" value="XM_073707145.1"/>
</dbReference>
<dbReference type="EMBL" id="PPTA01000022">
    <property type="protein sequence ID" value="TFA98246.1"/>
    <property type="molecule type" value="Genomic_DNA"/>
</dbReference>
<evidence type="ECO:0000313" key="3">
    <source>
        <dbReference type="Proteomes" id="UP001642720"/>
    </source>
</evidence>
<evidence type="ECO:0000313" key="2">
    <source>
        <dbReference type="EMBL" id="TFA98246.1"/>
    </source>
</evidence>
<gene>
    <name evidence="2" type="ORF">CCMA1212_010090</name>
</gene>
<feature type="region of interest" description="Disordered" evidence="1">
    <location>
        <begin position="47"/>
        <end position="80"/>
    </location>
</feature>
<dbReference type="GeneID" id="300581595"/>
<accession>A0ABY2GSF7</accession>